<dbReference type="PANTHER" id="PTHR15668">
    <property type="entry name" value="JM1 PROTEIN"/>
    <property type="match status" value="1"/>
</dbReference>
<dbReference type="InterPro" id="IPR008530">
    <property type="entry name" value="CCDC22"/>
</dbReference>
<dbReference type="Pfam" id="PF05667">
    <property type="entry name" value="CCDC22_CC"/>
    <property type="match status" value="1"/>
</dbReference>
<feature type="domain" description="CCDC22 coiled-coil" evidence="4">
    <location>
        <begin position="257"/>
        <end position="533"/>
    </location>
</feature>
<dbReference type="EMBL" id="JRES01000997">
    <property type="protein sequence ID" value="KNC26290.1"/>
    <property type="molecule type" value="Genomic_DNA"/>
</dbReference>
<evidence type="ECO:0000313" key="7">
    <source>
        <dbReference type="Proteomes" id="UP000037069"/>
    </source>
</evidence>
<dbReference type="PANTHER" id="PTHR15668:SF4">
    <property type="entry name" value="COILED-COIL DOMAIN-CONTAINING PROTEIN 22"/>
    <property type="match status" value="1"/>
</dbReference>
<comment type="caution">
    <text evidence="6">The sequence shown here is derived from an EMBL/GenBank/DDBJ whole genome shotgun (WGS) entry which is preliminary data.</text>
</comment>
<name>A0A0L0C1V0_LUCCU</name>
<dbReference type="InterPro" id="IPR048349">
    <property type="entry name" value="CCDC22_N"/>
</dbReference>
<evidence type="ECO:0000256" key="2">
    <source>
        <dbReference type="ARBA" id="ARBA00017553"/>
    </source>
</evidence>
<comment type="similarity">
    <text evidence="1">Belongs to the CCDC22 family.</text>
</comment>
<evidence type="ECO:0000259" key="5">
    <source>
        <dbReference type="Pfam" id="PF21674"/>
    </source>
</evidence>
<feature type="domain" description="CCDC22 N-terminal" evidence="5">
    <location>
        <begin position="1"/>
        <end position="111"/>
    </location>
</feature>
<dbReference type="AlphaFoldDB" id="A0A0L0C1V0"/>
<evidence type="ECO:0000259" key="4">
    <source>
        <dbReference type="Pfam" id="PF05667"/>
    </source>
</evidence>
<organism evidence="6 7">
    <name type="scientific">Lucilia cuprina</name>
    <name type="common">Green bottle fly</name>
    <name type="synonym">Australian sheep blowfly</name>
    <dbReference type="NCBI Taxonomy" id="7375"/>
    <lineage>
        <taxon>Eukaryota</taxon>
        <taxon>Metazoa</taxon>
        <taxon>Ecdysozoa</taxon>
        <taxon>Arthropoda</taxon>
        <taxon>Hexapoda</taxon>
        <taxon>Insecta</taxon>
        <taxon>Pterygota</taxon>
        <taxon>Neoptera</taxon>
        <taxon>Endopterygota</taxon>
        <taxon>Diptera</taxon>
        <taxon>Brachycera</taxon>
        <taxon>Muscomorpha</taxon>
        <taxon>Oestroidea</taxon>
        <taxon>Calliphoridae</taxon>
        <taxon>Luciliinae</taxon>
        <taxon>Lucilia</taxon>
    </lineage>
</organism>
<evidence type="ECO:0000313" key="6">
    <source>
        <dbReference type="EMBL" id="KNC26290.1"/>
    </source>
</evidence>
<dbReference type="GO" id="GO:2000060">
    <property type="term" value="P:positive regulation of ubiquitin-dependent protein catabolic process"/>
    <property type="evidence" value="ECO:0007669"/>
    <property type="project" value="TreeGrafter"/>
</dbReference>
<dbReference type="STRING" id="7375.A0A0L0C1V0"/>
<feature type="coiled-coil region" evidence="3">
    <location>
        <begin position="277"/>
        <end position="363"/>
    </location>
</feature>
<keyword evidence="3" id="KW-0175">Coiled coil</keyword>
<dbReference type="Proteomes" id="UP000037069">
    <property type="component" value="Unassembled WGS sequence"/>
</dbReference>
<sequence>MDEVDKIIIHSLKQIGCKVEVDDDSEVFGLQHFTPDLLVKAVSKCLQEIKTDAVLPKTLPENMAQRFTVATSLAEMCSSCGYRGDIGYQTFLYPNVVDIRRLFMFLIEQLPKEQLGGLDEGQPENKDDFDLLMREVRKKIRQQLKAPWVPQYCRGIANRKLLGCSGLSVEFLPQINLNIPEMASATQTKDEHTIVTYQIPNIFQQTSMGDYDLVSSVLHKNAIDVYAPALQSLEDVRLSLTRPMPVIIPSPVKTVVKSNETPEEKAKEMDISIKSPLEKLNEEVESLKLQNDQIVRERQMANVKLQQMRQQRSEIEKEMEVLKKQAKIHERTSVVLENPKENLDKLENLIEKTRERRLTMENQWQLHRNPALQQIDELQKLRQTKNLQSIHELRNTIQQLETALVEKTHTHAVLAEELKKATSGVASRREYTRRIYEFIGNIRKQRNDIYKILDDTKDLQKQLNSVSAQLQRQFNYTDDLLFQSAKHDLHAKQAYKLLASLHASCNEICDLVSRTGQMTKDSRDVEVQIDRERMRNVAASLEKITLDIQKFEMIIKTMKLDITQVENEIYSG</sequence>
<dbReference type="GO" id="GO:0097602">
    <property type="term" value="F:cullin family protein binding"/>
    <property type="evidence" value="ECO:0007669"/>
    <property type="project" value="TreeGrafter"/>
</dbReference>
<evidence type="ECO:0000256" key="1">
    <source>
        <dbReference type="ARBA" id="ARBA00006438"/>
    </source>
</evidence>
<gene>
    <name evidence="6" type="ORF">FF38_01150</name>
</gene>
<dbReference type="OMA" id="KFEQHIQ"/>
<keyword evidence="7" id="KW-1185">Reference proteome</keyword>
<reference evidence="6 7" key="1">
    <citation type="journal article" date="2015" name="Nat. Commun.">
        <title>Lucilia cuprina genome unlocks parasitic fly biology to underpin future interventions.</title>
        <authorList>
            <person name="Anstead C.A."/>
            <person name="Korhonen P.K."/>
            <person name="Young N.D."/>
            <person name="Hall R.S."/>
            <person name="Jex A.R."/>
            <person name="Murali S.C."/>
            <person name="Hughes D.S."/>
            <person name="Lee S.F."/>
            <person name="Perry T."/>
            <person name="Stroehlein A.J."/>
            <person name="Ansell B.R."/>
            <person name="Breugelmans B."/>
            <person name="Hofmann A."/>
            <person name="Qu J."/>
            <person name="Dugan S."/>
            <person name="Lee S.L."/>
            <person name="Chao H."/>
            <person name="Dinh H."/>
            <person name="Han Y."/>
            <person name="Doddapaneni H.V."/>
            <person name="Worley K.C."/>
            <person name="Muzny D.M."/>
            <person name="Ioannidis P."/>
            <person name="Waterhouse R.M."/>
            <person name="Zdobnov E.M."/>
            <person name="James P.J."/>
            <person name="Bagnall N.H."/>
            <person name="Kotze A.C."/>
            <person name="Gibbs R.A."/>
            <person name="Richards S."/>
            <person name="Batterham P."/>
            <person name="Gasser R.B."/>
        </authorList>
    </citation>
    <scope>NUCLEOTIDE SEQUENCE [LARGE SCALE GENOMIC DNA]</scope>
    <source>
        <strain evidence="6 7">LS</strain>
        <tissue evidence="6">Full body</tissue>
    </source>
</reference>
<evidence type="ECO:0000256" key="3">
    <source>
        <dbReference type="SAM" id="Coils"/>
    </source>
</evidence>
<dbReference type="Pfam" id="PF21674">
    <property type="entry name" value="CCDC22_N"/>
    <property type="match status" value="1"/>
</dbReference>
<dbReference type="OrthoDB" id="10266736at2759"/>
<proteinExistence type="inferred from homology"/>
<accession>A0A0L0C1V0</accession>
<protein>
    <recommendedName>
        <fullName evidence="2">Coiled-coil domain-containing protein 22 homolog</fullName>
    </recommendedName>
</protein>
<dbReference type="InterPro" id="IPR048348">
    <property type="entry name" value="CCDC22_CC"/>
</dbReference>